<dbReference type="AlphaFoldDB" id="A0AAN7DGI1"/>
<feature type="region of interest" description="Disordered" evidence="1">
    <location>
        <begin position="1"/>
        <end position="25"/>
    </location>
</feature>
<evidence type="ECO:0000256" key="1">
    <source>
        <dbReference type="SAM" id="MobiDB-lite"/>
    </source>
</evidence>
<dbReference type="GeneID" id="89954864"/>
<name>A0AAN7DGI1_9FUNG</name>
<accession>A0AAN7DGI1</accession>
<gene>
    <name evidence="2" type="ORF">ATC70_011178</name>
</gene>
<dbReference type="RefSeq" id="XP_064682875.1">
    <property type="nucleotide sequence ID" value="XM_064830373.1"/>
</dbReference>
<feature type="compositionally biased region" description="Low complexity" evidence="1">
    <location>
        <begin position="13"/>
        <end position="25"/>
    </location>
</feature>
<evidence type="ECO:0000313" key="3">
    <source>
        <dbReference type="Proteomes" id="UP001304243"/>
    </source>
</evidence>
<sequence length="327" mass="36521">MGQEQSNTVGAKNPPSLTPSTSTSTNLRSLYDIAYQQQQSDDNEVENNSIIGEDEAEVEEGIIQVVRGPENIEEDEELALLKKMQKFEPFIKEQDKGFSIEHLLGLKSKDSKSKEPIKEVQAISDPFLDIFFGLQAHIKEQMSHINLEQRILMKRIAYVDELSTTSAQTMKAAFNQAKLAADKVSEAAIIKEQAEKARNCMIDIFKALSKLEQNLDPEDRILATKDINSKWPILNQLRTRVSKSADMPLLERYISSTSDMTTVGTSTSPLIEKVIVTREPVMADDPHIQNDPLKMESTSTSSLALNRLRGLSSKSITKISSPSHNET</sequence>
<dbReference type="Proteomes" id="UP001304243">
    <property type="component" value="Unassembled WGS sequence"/>
</dbReference>
<reference evidence="2 3" key="1">
    <citation type="submission" date="2022-11" db="EMBL/GenBank/DDBJ databases">
        <title>Mucor velutinosus strain NIH1002 WGS.</title>
        <authorList>
            <person name="Subramanian P."/>
            <person name="Mullikin J.C."/>
            <person name="Segre J.A."/>
            <person name="Zelazny A.M."/>
        </authorList>
    </citation>
    <scope>NUCLEOTIDE SEQUENCE [LARGE SCALE GENOMIC DNA]</scope>
    <source>
        <strain evidence="2 3">NIH1002</strain>
    </source>
</reference>
<keyword evidence="3" id="KW-1185">Reference proteome</keyword>
<feature type="compositionally biased region" description="Polar residues" evidence="1">
    <location>
        <begin position="1"/>
        <end position="10"/>
    </location>
</feature>
<proteinExistence type="predicted"/>
<protein>
    <recommendedName>
        <fullName evidence="4">BLOC-1-related complex subunit 5</fullName>
    </recommendedName>
</protein>
<evidence type="ECO:0008006" key="4">
    <source>
        <dbReference type="Google" id="ProtNLM"/>
    </source>
</evidence>
<dbReference type="EMBL" id="JASEJX010000014">
    <property type="protein sequence ID" value="KAK4516209.1"/>
    <property type="molecule type" value="Genomic_DNA"/>
</dbReference>
<organism evidence="2 3">
    <name type="scientific">Mucor velutinosus</name>
    <dbReference type="NCBI Taxonomy" id="708070"/>
    <lineage>
        <taxon>Eukaryota</taxon>
        <taxon>Fungi</taxon>
        <taxon>Fungi incertae sedis</taxon>
        <taxon>Mucoromycota</taxon>
        <taxon>Mucoromycotina</taxon>
        <taxon>Mucoromycetes</taxon>
        <taxon>Mucorales</taxon>
        <taxon>Mucorineae</taxon>
        <taxon>Mucoraceae</taxon>
        <taxon>Mucor</taxon>
    </lineage>
</organism>
<evidence type="ECO:0000313" key="2">
    <source>
        <dbReference type="EMBL" id="KAK4516209.1"/>
    </source>
</evidence>
<comment type="caution">
    <text evidence="2">The sequence shown here is derived from an EMBL/GenBank/DDBJ whole genome shotgun (WGS) entry which is preliminary data.</text>
</comment>